<evidence type="ECO:0000313" key="4">
    <source>
        <dbReference type="Proteomes" id="UP000002071"/>
    </source>
</evidence>
<protein>
    <submittedName>
        <fullName evidence="3">Uncharacterized protein</fullName>
    </submittedName>
</protein>
<dbReference type="KEGG" id="hut:Huta_2429"/>
<dbReference type="AlphaFoldDB" id="C7NMF6"/>
<reference evidence="3 4" key="1">
    <citation type="journal article" date="2009" name="Stand. Genomic Sci.">
        <title>Complete genome sequence of Halorhabdus utahensis type strain (AX-2).</title>
        <authorList>
            <person name="Anderson I."/>
            <person name="Tindall B.J."/>
            <person name="Pomrenke H."/>
            <person name="Goker M."/>
            <person name="Lapidus A."/>
            <person name="Nolan M."/>
            <person name="Copeland A."/>
            <person name="Glavina Del Rio T."/>
            <person name="Chen F."/>
            <person name="Tice H."/>
            <person name="Cheng J.F."/>
            <person name="Lucas S."/>
            <person name="Chertkov O."/>
            <person name="Bruce D."/>
            <person name="Brettin T."/>
            <person name="Detter J.C."/>
            <person name="Han C."/>
            <person name="Goodwin L."/>
            <person name="Land M."/>
            <person name="Hauser L."/>
            <person name="Chang Y.J."/>
            <person name="Jeffries C.D."/>
            <person name="Pitluck S."/>
            <person name="Pati A."/>
            <person name="Mavromatis K."/>
            <person name="Ivanova N."/>
            <person name="Ovchinnikova G."/>
            <person name="Chen A."/>
            <person name="Palaniappan K."/>
            <person name="Chain P."/>
            <person name="Rohde M."/>
            <person name="Bristow J."/>
            <person name="Eisen J.A."/>
            <person name="Markowitz V."/>
            <person name="Hugenholtz P."/>
            <person name="Kyrpides N.C."/>
            <person name="Klenk H.P."/>
        </authorList>
    </citation>
    <scope>NUCLEOTIDE SEQUENCE [LARGE SCALE GENOMIC DNA]</scope>
    <source>
        <strain evidence="4">DSM 12940 / JCM 11049 / AX-2</strain>
    </source>
</reference>
<evidence type="ECO:0000256" key="1">
    <source>
        <dbReference type="SAM" id="MobiDB-lite"/>
    </source>
</evidence>
<feature type="compositionally biased region" description="Polar residues" evidence="1">
    <location>
        <begin position="1"/>
        <end position="13"/>
    </location>
</feature>
<dbReference type="eggNOG" id="arCOG08996">
    <property type="taxonomic scope" value="Archaea"/>
</dbReference>
<feature type="transmembrane region" description="Helical" evidence="2">
    <location>
        <begin position="91"/>
        <end position="111"/>
    </location>
</feature>
<evidence type="ECO:0000256" key="2">
    <source>
        <dbReference type="SAM" id="Phobius"/>
    </source>
</evidence>
<organism evidence="3 4">
    <name type="scientific">Halorhabdus utahensis (strain DSM 12940 / JCM 11049 / AX-2)</name>
    <dbReference type="NCBI Taxonomy" id="519442"/>
    <lineage>
        <taxon>Archaea</taxon>
        <taxon>Methanobacteriati</taxon>
        <taxon>Methanobacteriota</taxon>
        <taxon>Stenosarchaea group</taxon>
        <taxon>Halobacteria</taxon>
        <taxon>Halobacteriales</taxon>
        <taxon>Haloarculaceae</taxon>
        <taxon>Halorhabdus</taxon>
    </lineage>
</organism>
<sequence length="113" mass="12195">MSSESINDISSGVGQPDSINPEEISSMGTTPTPDYDSSPDVAPDGSLVDDSPPEDDDPPKGQRGYLKHVAEFVRAIWNTLRATVRAPFAVLWRYLLPLLAFALVFGAVAYLSI</sequence>
<keyword evidence="2" id="KW-0812">Transmembrane</keyword>
<proteinExistence type="predicted"/>
<dbReference type="EMBL" id="CP001687">
    <property type="protein sequence ID" value="ACV12595.1"/>
    <property type="molecule type" value="Genomic_DNA"/>
</dbReference>
<dbReference type="Proteomes" id="UP000002071">
    <property type="component" value="Chromosome"/>
</dbReference>
<accession>C7NMF6</accession>
<dbReference type="RefSeq" id="WP_015790161.1">
    <property type="nucleotide sequence ID" value="NC_013158.1"/>
</dbReference>
<dbReference type="HOGENOM" id="CLU_2127774_0_0_2"/>
<keyword evidence="2" id="KW-0472">Membrane</keyword>
<keyword evidence="4" id="KW-1185">Reference proteome</keyword>
<evidence type="ECO:0000313" key="3">
    <source>
        <dbReference type="EMBL" id="ACV12595.1"/>
    </source>
</evidence>
<name>C7NMF6_HALUD</name>
<keyword evidence="2" id="KW-1133">Transmembrane helix</keyword>
<dbReference type="GeneID" id="8384730"/>
<gene>
    <name evidence="3" type="ordered locus">Huta_2429</name>
</gene>
<feature type="region of interest" description="Disordered" evidence="1">
    <location>
        <begin position="1"/>
        <end position="63"/>
    </location>
</feature>